<dbReference type="Proteomes" id="UP001165740">
    <property type="component" value="Chromosome 17"/>
</dbReference>
<dbReference type="GeneID" id="106063644"/>
<dbReference type="RefSeq" id="XP_013077520.2">
    <property type="nucleotide sequence ID" value="XM_013222066.2"/>
</dbReference>
<dbReference type="OrthoDB" id="5422613at2759"/>
<feature type="coiled-coil region" evidence="1">
    <location>
        <begin position="506"/>
        <end position="547"/>
    </location>
</feature>
<feature type="region of interest" description="Disordered" evidence="2">
    <location>
        <begin position="1"/>
        <end position="111"/>
    </location>
</feature>
<feature type="compositionally biased region" description="Basic and acidic residues" evidence="2">
    <location>
        <begin position="28"/>
        <end position="48"/>
    </location>
</feature>
<feature type="region of interest" description="Disordered" evidence="2">
    <location>
        <begin position="699"/>
        <end position="720"/>
    </location>
</feature>
<protein>
    <submittedName>
        <fullName evidence="4 5">Uncharacterized protein LOC106063644</fullName>
    </submittedName>
</protein>
<gene>
    <name evidence="4 5" type="primary">LOC106063644</name>
</gene>
<evidence type="ECO:0000313" key="4">
    <source>
        <dbReference type="RefSeq" id="XP_013077520.2"/>
    </source>
</evidence>
<dbReference type="AlphaFoldDB" id="A0A9U8E8N6"/>
<sequence>MTAGDSSGQNRMYEEISTKTTTSLQFGKTKESRSENQEEHSDKERRSTSPDVQANMNDDHMFDIYLEDKTRGSLEGEDSSFVSTDQEEDDEEGEDGKTVNTDTSGTTVQREDTDLSNEMFPQLSIDDVLQKLNDVQVTEESEFLEDIQNTDSEDLEKLQYLNRSNLVVRRLLANNRLTAREVKNTTIDPDIKSVVSEFLKTNVVGNFIISRVLRENYATFYSWLSTHLQCERNSWAVRLKQTLEQYESLRRDNIVNQDIIMDSAHKVDRMVRFCCQSKVCDFKLKNADEDSPVYSTFPSLQPLPDVTKKNVFSKKANGIVSQTSLVQQNKKSIVGSSLEASSTMNSRSVGNHGQTSFHLTTFNSSDSSCTSENSNCANNLVNSQKKVDMHLNISGQQKESKKYEHLKSTPYSPLDNEINGGTSQQPMFEDEDTKDWKEILCSSIQQLGQICESFVSERQECFTYLGAKTKTSLNDAMSAFVMKRHTSGQSKKREIEQRLCVLEKENKALIEEMTTLQSTLRDKQKDALNLQTQLDRLEDMLSSATCAKLNKCVGTDNTEQPVNNGISKQIEKVNQTPYRYKMILRNSPTQKGYKEKGILNNGRKESRDVEHTNTHALTTPTSFTETPSSEDNSNNRHIKYVREKSIIEISEEKLNVLKQRAQKLEHSLHDAITSMTLIHKEQSDCDTSSGSVLNVTGFNSNRNNANKPLAKSQHKKGAAPRLAVIRRPASQGRSQSETLLVSEPTSFLTGRSLALTSQNTDRSLAQSCLTVMVDKNKSDIQTKKDYEHYIAAKSNSEHSTSKAAKVKVISRHRAAGNAMVSKCLRCQKLFYAMDNHKLACFYHTKEKERIEHYDQTGKLLRVTQAWMCCHQPQEIEGCCYGQHI</sequence>
<feature type="compositionally biased region" description="Basic and acidic residues" evidence="2">
    <location>
        <begin position="398"/>
        <end position="407"/>
    </location>
</feature>
<keyword evidence="1" id="KW-0175">Coiled coil</keyword>
<evidence type="ECO:0000313" key="3">
    <source>
        <dbReference type="Proteomes" id="UP001165740"/>
    </source>
</evidence>
<dbReference type="RefSeq" id="XP_013077521.2">
    <property type="nucleotide sequence ID" value="XM_013222067.2"/>
</dbReference>
<feature type="compositionally biased region" description="Polar residues" evidence="2">
    <location>
        <begin position="98"/>
        <end position="108"/>
    </location>
</feature>
<dbReference type="OMA" id="IADETHY"/>
<feature type="region of interest" description="Disordered" evidence="2">
    <location>
        <begin position="592"/>
        <end position="635"/>
    </location>
</feature>
<reference evidence="4 5" key="1">
    <citation type="submission" date="2025-04" db="UniProtKB">
        <authorList>
            <consortium name="RefSeq"/>
        </authorList>
    </citation>
    <scope>IDENTIFICATION</scope>
</reference>
<dbReference type="KEGG" id="bgt:106063644"/>
<accession>A0A9U8E8N6</accession>
<keyword evidence="3" id="KW-1185">Reference proteome</keyword>
<organism evidence="3 5">
    <name type="scientific">Biomphalaria glabrata</name>
    <name type="common">Bloodfluke planorb</name>
    <name type="synonym">Freshwater snail</name>
    <dbReference type="NCBI Taxonomy" id="6526"/>
    <lineage>
        <taxon>Eukaryota</taxon>
        <taxon>Metazoa</taxon>
        <taxon>Spiralia</taxon>
        <taxon>Lophotrochozoa</taxon>
        <taxon>Mollusca</taxon>
        <taxon>Gastropoda</taxon>
        <taxon>Heterobranchia</taxon>
        <taxon>Euthyneura</taxon>
        <taxon>Panpulmonata</taxon>
        <taxon>Hygrophila</taxon>
        <taxon>Lymnaeoidea</taxon>
        <taxon>Planorbidae</taxon>
        <taxon>Biomphalaria</taxon>
    </lineage>
</organism>
<feature type="compositionally biased region" description="Basic and acidic residues" evidence="2">
    <location>
        <begin position="57"/>
        <end position="74"/>
    </location>
</feature>
<feature type="compositionally biased region" description="Basic and acidic residues" evidence="2">
    <location>
        <begin position="592"/>
        <end position="613"/>
    </location>
</feature>
<name>A0A9U8E8N6_BIOGL</name>
<evidence type="ECO:0000256" key="2">
    <source>
        <dbReference type="SAM" id="MobiDB-lite"/>
    </source>
</evidence>
<feature type="region of interest" description="Disordered" evidence="2">
    <location>
        <begin position="396"/>
        <end position="423"/>
    </location>
</feature>
<feature type="compositionally biased region" description="Acidic residues" evidence="2">
    <location>
        <begin position="85"/>
        <end position="94"/>
    </location>
</feature>
<evidence type="ECO:0000256" key="1">
    <source>
        <dbReference type="SAM" id="Coils"/>
    </source>
</evidence>
<proteinExistence type="predicted"/>
<feature type="compositionally biased region" description="Polar residues" evidence="2">
    <location>
        <begin position="1"/>
        <end position="10"/>
    </location>
</feature>
<evidence type="ECO:0000313" key="5">
    <source>
        <dbReference type="RefSeq" id="XP_013077521.2"/>
    </source>
</evidence>
<feature type="compositionally biased region" description="Low complexity" evidence="2">
    <location>
        <begin position="618"/>
        <end position="630"/>
    </location>
</feature>